<evidence type="ECO:0000313" key="6">
    <source>
        <dbReference type="Proteomes" id="UP000825935"/>
    </source>
</evidence>
<dbReference type="GO" id="GO:0000045">
    <property type="term" value="P:autophagosome assembly"/>
    <property type="evidence" value="ECO:0007669"/>
    <property type="project" value="TreeGrafter"/>
</dbReference>
<dbReference type="Pfam" id="PF00789">
    <property type="entry name" value="UBX"/>
    <property type="match status" value="1"/>
</dbReference>
<accession>A0A8T2R1X8</accession>
<reference evidence="5" key="1">
    <citation type="submission" date="2021-08" db="EMBL/GenBank/DDBJ databases">
        <title>WGS assembly of Ceratopteris richardii.</title>
        <authorList>
            <person name="Marchant D.B."/>
            <person name="Chen G."/>
            <person name="Jenkins J."/>
            <person name="Shu S."/>
            <person name="Leebens-Mack J."/>
            <person name="Grimwood J."/>
            <person name="Schmutz J."/>
            <person name="Soltis P."/>
            <person name="Soltis D."/>
            <person name="Chen Z.-H."/>
        </authorList>
    </citation>
    <scope>NUCLEOTIDE SEQUENCE</scope>
    <source>
        <strain evidence="5">Whitten #5841</strain>
        <tissue evidence="5">Leaf</tissue>
    </source>
</reference>
<dbReference type="InterPro" id="IPR036241">
    <property type="entry name" value="NSFL1C_SEP_dom_sf"/>
</dbReference>
<dbReference type="SUPFAM" id="SSF54236">
    <property type="entry name" value="Ubiquitin-like"/>
    <property type="match status" value="1"/>
</dbReference>
<dbReference type="FunFam" id="1.10.8.10:FF:000020">
    <property type="entry name" value="NSFL1 (p97) cofactor (p47)"/>
    <property type="match status" value="1"/>
</dbReference>
<feature type="region of interest" description="Disordered" evidence="2">
    <location>
        <begin position="208"/>
        <end position="227"/>
    </location>
</feature>
<dbReference type="Gene3D" id="3.10.20.90">
    <property type="entry name" value="Phosphatidylinositol 3-kinase Catalytic Subunit, Chain A, domain 1"/>
    <property type="match status" value="1"/>
</dbReference>
<organism evidence="5 6">
    <name type="scientific">Ceratopteris richardii</name>
    <name type="common">Triangle waterfern</name>
    <dbReference type="NCBI Taxonomy" id="49495"/>
    <lineage>
        <taxon>Eukaryota</taxon>
        <taxon>Viridiplantae</taxon>
        <taxon>Streptophyta</taxon>
        <taxon>Embryophyta</taxon>
        <taxon>Tracheophyta</taxon>
        <taxon>Polypodiopsida</taxon>
        <taxon>Polypodiidae</taxon>
        <taxon>Polypodiales</taxon>
        <taxon>Pteridineae</taxon>
        <taxon>Pteridaceae</taxon>
        <taxon>Parkerioideae</taxon>
        <taxon>Ceratopteris</taxon>
    </lineage>
</organism>
<dbReference type="CDD" id="cd01770">
    <property type="entry name" value="UBX_UBXN2"/>
    <property type="match status" value="1"/>
</dbReference>
<dbReference type="SUPFAM" id="SSF46934">
    <property type="entry name" value="UBA-like"/>
    <property type="match status" value="1"/>
</dbReference>
<dbReference type="PROSITE" id="PS51399">
    <property type="entry name" value="SEP"/>
    <property type="match status" value="1"/>
</dbReference>
<dbReference type="GO" id="GO:0051117">
    <property type="term" value="F:ATPase binding"/>
    <property type="evidence" value="ECO:0007669"/>
    <property type="project" value="UniProtKB-ARBA"/>
</dbReference>
<dbReference type="SMART" id="SM00166">
    <property type="entry name" value="UBX"/>
    <property type="match status" value="1"/>
</dbReference>
<comment type="caution">
    <text evidence="5">The sequence shown here is derived from an EMBL/GenBank/DDBJ whole genome shotgun (WGS) entry which is preliminary data.</text>
</comment>
<proteinExistence type="predicted"/>
<keyword evidence="1" id="KW-0833">Ubl conjugation pathway</keyword>
<dbReference type="GO" id="GO:0061025">
    <property type="term" value="P:membrane fusion"/>
    <property type="evidence" value="ECO:0007669"/>
    <property type="project" value="TreeGrafter"/>
</dbReference>
<dbReference type="InterPro" id="IPR001012">
    <property type="entry name" value="UBX_dom"/>
</dbReference>
<dbReference type="GO" id="GO:0043161">
    <property type="term" value="P:proteasome-mediated ubiquitin-dependent protein catabolic process"/>
    <property type="evidence" value="ECO:0007669"/>
    <property type="project" value="TreeGrafter"/>
</dbReference>
<dbReference type="PANTHER" id="PTHR23333:SF20">
    <property type="entry name" value="NSFL1 COFACTOR P47"/>
    <property type="match status" value="1"/>
</dbReference>
<sequence>MDQHDEDIQQFCLITATTPEQARFFLESSGWQVELALQTFYEADARGGGAYQHDDYQHDDDGAESESAAIPSRPFAPDSTPAFSPDPAPRGPFQGIGAFPSSTQASSRSAKDKKPSSSRGGIRTLSDVNRRSDSESEDDAQEYFTGGEKSGMMVQDPQKGNRVDAIFEQARRMGAQQGPSQPPQTKPNNRSAFTGMGRTLVGEQTEQQGLQAGGVEQRRTQPQQPPEPVIRNITFWRNGFTVDDGPLRRLEDHANAELLRSIEKSECPKELEPNDRRTPVHVNLMRREDDWVPPPEPRYVAFQGVGRTLGSSSTSDTPTISVPQSAINQGAQGLIVDDSQPVTSIQLRLLDGTRMVARFNHHHTIADIRHFIDAARPGPSNNYQLQTMGFPPKVLNDLSQTIQDAGLSNAVIIQKA</sequence>
<evidence type="ECO:0000256" key="1">
    <source>
        <dbReference type="ARBA" id="ARBA00022786"/>
    </source>
</evidence>
<dbReference type="Pfam" id="PF08059">
    <property type="entry name" value="SEP"/>
    <property type="match status" value="1"/>
</dbReference>
<feature type="domain" description="UBX" evidence="3">
    <location>
        <begin position="338"/>
        <end position="415"/>
    </location>
</feature>
<evidence type="ECO:0000259" key="3">
    <source>
        <dbReference type="PROSITE" id="PS50033"/>
    </source>
</evidence>
<gene>
    <name evidence="5" type="ORF">KP509_30G019800</name>
</gene>
<dbReference type="InterPro" id="IPR012989">
    <property type="entry name" value="SEP_domain"/>
</dbReference>
<dbReference type="GO" id="GO:0007030">
    <property type="term" value="P:Golgi organization"/>
    <property type="evidence" value="ECO:0007669"/>
    <property type="project" value="TreeGrafter"/>
</dbReference>
<dbReference type="GO" id="GO:0031468">
    <property type="term" value="P:nuclear membrane reassembly"/>
    <property type="evidence" value="ECO:0007669"/>
    <property type="project" value="TreeGrafter"/>
</dbReference>
<dbReference type="PANTHER" id="PTHR23333">
    <property type="entry name" value="UBX DOMAIN CONTAINING PROTEIN"/>
    <property type="match status" value="1"/>
</dbReference>
<dbReference type="Proteomes" id="UP000825935">
    <property type="component" value="Chromosome 30"/>
</dbReference>
<dbReference type="FunFam" id="3.10.20.90:FF:000179">
    <property type="entry name" value="Plant UBX domain-containing protein 4"/>
    <property type="match status" value="1"/>
</dbReference>
<dbReference type="SMART" id="SM00553">
    <property type="entry name" value="SEP"/>
    <property type="match status" value="1"/>
</dbReference>
<dbReference type="FunFam" id="3.30.420.210:FF:000005">
    <property type="entry name" value="Plant UBX domain-containing protein 4"/>
    <property type="match status" value="1"/>
</dbReference>
<dbReference type="Gene3D" id="1.10.8.10">
    <property type="entry name" value="DNA helicase RuvA subunit, C-terminal domain"/>
    <property type="match status" value="1"/>
</dbReference>
<feature type="region of interest" description="Disordered" evidence="2">
    <location>
        <begin position="48"/>
        <end position="194"/>
    </location>
</feature>
<name>A0A8T2R1X8_CERRI</name>
<dbReference type="SUPFAM" id="SSF102848">
    <property type="entry name" value="NSFL1 (p97 ATPase) cofactor p47, SEP domain"/>
    <property type="match status" value="1"/>
</dbReference>
<keyword evidence="6" id="KW-1185">Reference proteome</keyword>
<evidence type="ECO:0000313" key="5">
    <source>
        <dbReference type="EMBL" id="KAH7289814.1"/>
    </source>
</evidence>
<dbReference type="OrthoDB" id="25887at2759"/>
<evidence type="ECO:0000256" key="2">
    <source>
        <dbReference type="SAM" id="MobiDB-lite"/>
    </source>
</evidence>
<dbReference type="GO" id="GO:0005829">
    <property type="term" value="C:cytosol"/>
    <property type="evidence" value="ECO:0007669"/>
    <property type="project" value="TreeGrafter"/>
</dbReference>
<feature type="domain" description="SEP" evidence="4">
    <location>
        <begin position="228"/>
        <end position="292"/>
    </location>
</feature>
<dbReference type="Pfam" id="PF14555">
    <property type="entry name" value="UBA_4"/>
    <property type="match status" value="1"/>
</dbReference>
<dbReference type="GO" id="GO:0005634">
    <property type="term" value="C:nucleus"/>
    <property type="evidence" value="ECO:0007669"/>
    <property type="project" value="TreeGrafter"/>
</dbReference>
<dbReference type="PROSITE" id="PS50033">
    <property type="entry name" value="UBX"/>
    <property type="match status" value="1"/>
</dbReference>
<dbReference type="OMA" id="NKDHTDK"/>
<dbReference type="GO" id="GO:0043130">
    <property type="term" value="F:ubiquitin binding"/>
    <property type="evidence" value="ECO:0007669"/>
    <property type="project" value="TreeGrafter"/>
</dbReference>
<dbReference type="CDD" id="cd14348">
    <property type="entry name" value="UBA_p47"/>
    <property type="match status" value="1"/>
</dbReference>
<dbReference type="InterPro" id="IPR029071">
    <property type="entry name" value="Ubiquitin-like_domsf"/>
</dbReference>
<dbReference type="InterPro" id="IPR009060">
    <property type="entry name" value="UBA-like_sf"/>
</dbReference>
<evidence type="ECO:0000259" key="4">
    <source>
        <dbReference type="PROSITE" id="PS51399"/>
    </source>
</evidence>
<dbReference type="EMBL" id="CM035435">
    <property type="protein sequence ID" value="KAH7289814.1"/>
    <property type="molecule type" value="Genomic_DNA"/>
</dbReference>
<dbReference type="AlphaFoldDB" id="A0A8T2R1X8"/>
<protein>
    <submittedName>
        <fullName evidence="5">Uncharacterized protein</fullName>
    </submittedName>
</protein>
<dbReference type="Gene3D" id="3.30.420.210">
    <property type="entry name" value="SEP domain"/>
    <property type="match status" value="1"/>
</dbReference>